<protein>
    <recommendedName>
        <fullName evidence="1">Glycosyltransferase subfamily 4-like N-terminal domain-containing protein</fullName>
    </recommendedName>
</protein>
<evidence type="ECO:0000259" key="1">
    <source>
        <dbReference type="Pfam" id="PF13439"/>
    </source>
</evidence>
<comment type="caution">
    <text evidence="2">The sequence shown here is derived from an EMBL/GenBank/DDBJ whole genome shotgun (WGS) entry which is preliminary data.</text>
</comment>
<dbReference type="InterPro" id="IPR028098">
    <property type="entry name" value="Glyco_trans_4-like_N"/>
</dbReference>
<dbReference type="SUPFAM" id="SSF53756">
    <property type="entry name" value="UDP-Glycosyltransferase/glycogen phosphorylase"/>
    <property type="match status" value="1"/>
</dbReference>
<evidence type="ECO:0000313" key="2">
    <source>
        <dbReference type="EMBL" id="GAH38490.1"/>
    </source>
</evidence>
<dbReference type="AlphaFoldDB" id="X1G134"/>
<name>X1G134_9ZZZZ</name>
<reference evidence="2" key="1">
    <citation type="journal article" date="2014" name="Front. Microbiol.">
        <title>High frequency of phylogenetically diverse reductive dehalogenase-homologous genes in deep subseafloor sedimentary metagenomes.</title>
        <authorList>
            <person name="Kawai M."/>
            <person name="Futagami T."/>
            <person name="Toyoda A."/>
            <person name="Takaki Y."/>
            <person name="Nishi S."/>
            <person name="Hori S."/>
            <person name="Arai W."/>
            <person name="Tsubouchi T."/>
            <person name="Morono Y."/>
            <person name="Uchiyama I."/>
            <person name="Ito T."/>
            <person name="Fujiyama A."/>
            <person name="Inagaki F."/>
            <person name="Takami H."/>
        </authorList>
    </citation>
    <scope>NUCLEOTIDE SEQUENCE</scope>
    <source>
        <strain evidence="2">Expedition CK06-06</strain>
    </source>
</reference>
<organism evidence="2">
    <name type="scientific">marine sediment metagenome</name>
    <dbReference type="NCBI Taxonomy" id="412755"/>
    <lineage>
        <taxon>unclassified sequences</taxon>
        <taxon>metagenomes</taxon>
        <taxon>ecological metagenomes</taxon>
    </lineage>
</organism>
<accession>X1G134</accession>
<dbReference type="Pfam" id="PF13439">
    <property type="entry name" value="Glyco_transf_4"/>
    <property type="match status" value="1"/>
</dbReference>
<sequence length="148" mass="17058">MKFLIVINKLNLSGSSTYTLTLASELKNKCHKVDVFTLFQGVLVNRFIEKRINVIKNLEELKNKNYNCILAQHSIPTLLVRGVLTRVPMVYISHGVLQYRAFLEQPPSIDINVQKYIAISEEVKENLITNFGIPERKIEIIRNFVDIN</sequence>
<dbReference type="EMBL" id="BARU01006901">
    <property type="protein sequence ID" value="GAH38490.1"/>
    <property type="molecule type" value="Genomic_DNA"/>
</dbReference>
<proteinExistence type="predicted"/>
<feature type="domain" description="Glycosyltransferase subfamily 4-like N-terminal" evidence="1">
    <location>
        <begin position="55"/>
        <end position="147"/>
    </location>
</feature>
<dbReference type="Gene3D" id="3.40.50.2000">
    <property type="entry name" value="Glycogen Phosphorylase B"/>
    <property type="match status" value="1"/>
</dbReference>
<gene>
    <name evidence="2" type="ORF">S03H2_13601</name>
</gene>
<feature type="non-terminal residue" evidence="2">
    <location>
        <position position="148"/>
    </location>
</feature>